<proteinExistence type="predicted"/>
<comment type="caution">
    <text evidence="2">The sequence shown here is derived from an EMBL/GenBank/DDBJ whole genome shotgun (WGS) entry which is preliminary data.</text>
</comment>
<dbReference type="Pfam" id="PF04606">
    <property type="entry name" value="Ogr_Delta"/>
    <property type="match status" value="1"/>
</dbReference>
<dbReference type="InterPro" id="IPR007684">
    <property type="entry name" value="Znf_Ogr/Delta"/>
</dbReference>
<accession>A0A7C1AWX8</accession>
<reference evidence="2" key="1">
    <citation type="journal article" date="2020" name="mSystems">
        <title>Genome- and Community-Level Interaction Insights into Carbon Utilization and Element Cycling Functions of Hydrothermarchaeota in Hydrothermal Sediment.</title>
        <authorList>
            <person name="Zhou Z."/>
            <person name="Liu Y."/>
            <person name="Xu W."/>
            <person name="Pan J."/>
            <person name="Luo Z.H."/>
            <person name="Li M."/>
        </authorList>
    </citation>
    <scope>NUCLEOTIDE SEQUENCE [LARGE SCALE GENOMIC DNA]</scope>
    <source>
        <strain evidence="2">HyVt-19</strain>
    </source>
</reference>
<feature type="domain" description="Zinc finger Ogr/Delta-type" evidence="1">
    <location>
        <begin position="8"/>
        <end position="51"/>
    </location>
</feature>
<gene>
    <name evidence="2" type="ORF">ENG14_05050</name>
</gene>
<dbReference type="EMBL" id="DQZW01000239">
    <property type="protein sequence ID" value="HDL90251.1"/>
    <property type="molecule type" value="Genomic_DNA"/>
</dbReference>
<evidence type="ECO:0000259" key="1">
    <source>
        <dbReference type="Pfam" id="PF04606"/>
    </source>
</evidence>
<organism evidence="2">
    <name type="scientific">Thermodesulforhabdus norvegica</name>
    <dbReference type="NCBI Taxonomy" id="39841"/>
    <lineage>
        <taxon>Bacteria</taxon>
        <taxon>Pseudomonadati</taxon>
        <taxon>Thermodesulfobacteriota</taxon>
        <taxon>Syntrophobacteria</taxon>
        <taxon>Syntrophobacterales</taxon>
        <taxon>Thermodesulforhabdaceae</taxon>
        <taxon>Thermodesulforhabdus</taxon>
    </lineage>
</organism>
<dbReference type="AlphaFoldDB" id="A0A7C1AWX8"/>
<sequence length="88" mass="10495">METEAVYKCPYCGEPMKKWRTPPGSTWTCKIQYICFNDECTYFVRGWKWMLEKYNVKASYRHRLDPDTGDRGPIPVWSYDALKDSIIE</sequence>
<protein>
    <recommendedName>
        <fullName evidence="1">Zinc finger Ogr/Delta-type domain-containing protein</fullName>
    </recommendedName>
</protein>
<evidence type="ECO:0000313" key="2">
    <source>
        <dbReference type="EMBL" id="HDL90251.1"/>
    </source>
</evidence>
<dbReference type="Proteomes" id="UP000886355">
    <property type="component" value="Unassembled WGS sequence"/>
</dbReference>
<name>A0A7C1AWX8_9BACT</name>